<proteinExistence type="predicted"/>
<feature type="compositionally biased region" description="Acidic residues" evidence="1">
    <location>
        <begin position="1"/>
        <end position="15"/>
    </location>
</feature>
<evidence type="ECO:0000313" key="3">
    <source>
        <dbReference type="Proteomes" id="UP000324800"/>
    </source>
</evidence>
<evidence type="ECO:0000313" key="2">
    <source>
        <dbReference type="EMBL" id="KAA6354069.1"/>
    </source>
</evidence>
<dbReference type="EMBL" id="SNRW01036968">
    <property type="protein sequence ID" value="KAA6354069.1"/>
    <property type="molecule type" value="Genomic_DNA"/>
</dbReference>
<dbReference type="AlphaFoldDB" id="A0A5J4T739"/>
<gene>
    <name evidence="2" type="ORF">EZS28_050404</name>
</gene>
<evidence type="ECO:0000256" key="1">
    <source>
        <dbReference type="SAM" id="MobiDB-lite"/>
    </source>
</evidence>
<protein>
    <submittedName>
        <fullName evidence="2">Uncharacterized protein</fullName>
    </submittedName>
</protein>
<comment type="caution">
    <text evidence="2">The sequence shown here is derived from an EMBL/GenBank/DDBJ whole genome shotgun (WGS) entry which is preliminary data.</text>
</comment>
<name>A0A5J4T739_9EUKA</name>
<dbReference type="Proteomes" id="UP000324800">
    <property type="component" value="Unassembled WGS sequence"/>
</dbReference>
<reference evidence="2 3" key="1">
    <citation type="submission" date="2019-03" db="EMBL/GenBank/DDBJ databases">
        <title>Single cell metagenomics reveals metabolic interactions within the superorganism composed of flagellate Streblomastix strix and complex community of Bacteroidetes bacteria on its surface.</title>
        <authorList>
            <person name="Treitli S.C."/>
            <person name="Kolisko M."/>
            <person name="Husnik F."/>
            <person name="Keeling P."/>
            <person name="Hampl V."/>
        </authorList>
    </citation>
    <scope>NUCLEOTIDE SEQUENCE [LARGE SCALE GENOMIC DNA]</scope>
    <source>
        <strain evidence="2">ST1C</strain>
    </source>
</reference>
<feature type="region of interest" description="Disordered" evidence="1">
    <location>
        <begin position="1"/>
        <end position="27"/>
    </location>
</feature>
<accession>A0A5J4T739</accession>
<sequence length="290" mass="32834">MQDDFAQTEDPAEPDNDSKTKRARRQAGQALAQLIGHFNRDVKRNRELASFASAQEYTSRYPKFGYRVEALDLDNDKDTPDNTVVYRKNGNVNAVDGFYTVPGFGGKNKKTGQRILKSRDMLQGYFGTGDYATRRANRGKDKKIAVDNSLLTPYQRYQGLVQGKITEDNHWIASDKQPSVYNAFKKVVQQAMESIRTGSSKSIGPTSQITSRLWNEILAQATRQLDPQGTRIQKYRTENPTTQGQLSDVDIAKRIFNSKKRGKRLDAAAFQIIQNGLDDLRQELINRGFK</sequence>
<organism evidence="2 3">
    <name type="scientific">Streblomastix strix</name>
    <dbReference type="NCBI Taxonomy" id="222440"/>
    <lineage>
        <taxon>Eukaryota</taxon>
        <taxon>Metamonada</taxon>
        <taxon>Preaxostyla</taxon>
        <taxon>Oxymonadida</taxon>
        <taxon>Streblomastigidae</taxon>
        <taxon>Streblomastix</taxon>
    </lineage>
</organism>